<dbReference type="EMBL" id="BKCJ010001811">
    <property type="protein sequence ID" value="GEU44194.1"/>
    <property type="molecule type" value="Genomic_DNA"/>
</dbReference>
<accession>A0A6L2K8H4</accession>
<dbReference type="GO" id="GO:0003964">
    <property type="term" value="F:RNA-directed DNA polymerase activity"/>
    <property type="evidence" value="ECO:0007669"/>
    <property type="project" value="UniProtKB-KW"/>
</dbReference>
<keyword evidence="2" id="KW-0548">Nucleotidyltransferase</keyword>
<dbReference type="AlphaFoldDB" id="A0A6L2K8H4"/>
<organism evidence="2">
    <name type="scientific">Tanacetum cinerariifolium</name>
    <name type="common">Dalmatian daisy</name>
    <name type="synonym">Chrysanthemum cinerariifolium</name>
    <dbReference type="NCBI Taxonomy" id="118510"/>
    <lineage>
        <taxon>Eukaryota</taxon>
        <taxon>Viridiplantae</taxon>
        <taxon>Streptophyta</taxon>
        <taxon>Embryophyta</taxon>
        <taxon>Tracheophyta</taxon>
        <taxon>Spermatophyta</taxon>
        <taxon>Magnoliopsida</taxon>
        <taxon>eudicotyledons</taxon>
        <taxon>Gunneridae</taxon>
        <taxon>Pentapetalae</taxon>
        <taxon>asterids</taxon>
        <taxon>campanulids</taxon>
        <taxon>Asterales</taxon>
        <taxon>Asteraceae</taxon>
        <taxon>Asteroideae</taxon>
        <taxon>Anthemideae</taxon>
        <taxon>Anthemidinae</taxon>
        <taxon>Tanacetum</taxon>
    </lineage>
</organism>
<name>A0A6L2K8H4_TANCI</name>
<feature type="compositionally biased region" description="Basic and acidic residues" evidence="1">
    <location>
        <begin position="94"/>
        <end position="107"/>
    </location>
</feature>
<reference evidence="2" key="1">
    <citation type="journal article" date="2019" name="Sci. Rep.">
        <title>Draft genome of Tanacetum cinerariifolium, the natural source of mosquito coil.</title>
        <authorList>
            <person name="Yamashiro T."/>
            <person name="Shiraishi A."/>
            <person name="Satake H."/>
            <person name="Nakayama K."/>
        </authorList>
    </citation>
    <scope>NUCLEOTIDE SEQUENCE</scope>
</reference>
<proteinExistence type="predicted"/>
<sequence length="394" mass="45132">MILAAQSRTSKAENASAEMLRGLDQQVEKKEDGGLYFMDQIWFPLVGSVRILIMDKAHASSMESFQGVTPKSPSSWHRSLDPNTNILRPHRSHPKMDNGLRHRRPTKENDCRKAWGTIEELARYEDEGWNDSILTEEGSIDHKNPNIEQLLRVMESRVDTLMKDAISIMGRSENVFGISSDMMRQLPPELSRQEAFEDLVMNFILDQEEKDKQLEEYMSVIGSDFVQLSLEVVKKLKEEIIIKKNKFTKIKKITRYPNTEDLKPLNGDKFSEALSEKASFHTPKFDSPKSLCVKHVRTIFLIHLLQGKVPLDLSLEYTSSVTYPEEVEETIRISMEVEPLDHTKLEDLGLHTCSHDLFLSSREIPSVDELEPQLLPKFSPLDVNLGDKRGTTTH</sequence>
<keyword evidence="2" id="KW-0695">RNA-directed DNA polymerase</keyword>
<gene>
    <name evidence="2" type="ORF">Tci_016172</name>
</gene>
<keyword evidence="2" id="KW-0808">Transferase</keyword>
<feature type="region of interest" description="Disordered" evidence="1">
    <location>
        <begin position="64"/>
        <end position="107"/>
    </location>
</feature>
<evidence type="ECO:0000313" key="2">
    <source>
        <dbReference type="EMBL" id="GEU44194.1"/>
    </source>
</evidence>
<comment type="caution">
    <text evidence="2">The sequence shown here is derived from an EMBL/GenBank/DDBJ whole genome shotgun (WGS) entry which is preliminary data.</text>
</comment>
<evidence type="ECO:0000256" key="1">
    <source>
        <dbReference type="SAM" id="MobiDB-lite"/>
    </source>
</evidence>
<feature type="compositionally biased region" description="Polar residues" evidence="1">
    <location>
        <begin position="64"/>
        <end position="86"/>
    </location>
</feature>
<protein>
    <submittedName>
        <fullName evidence="2">Putative reverse transcriptase domain-containing protein</fullName>
    </submittedName>
</protein>